<evidence type="ECO:0000313" key="1">
    <source>
        <dbReference type="EMBL" id="MPN22485.1"/>
    </source>
</evidence>
<organism evidence="1">
    <name type="scientific">bioreactor metagenome</name>
    <dbReference type="NCBI Taxonomy" id="1076179"/>
    <lineage>
        <taxon>unclassified sequences</taxon>
        <taxon>metagenomes</taxon>
        <taxon>ecological metagenomes</taxon>
    </lineage>
</organism>
<accession>A0A645G761</accession>
<name>A0A645G761_9ZZZZ</name>
<comment type="caution">
    <text evidence="1">The sequence shown here is derived from an EMBL/GenBank/DDBJ whole genome shotgun (WGS) entry which is preliminary data.</text>
</comment>
<protein>
    <submittedName>
        <fullName evidence="1">Uncharacterized protein</fullName>
    </submittedName>
</protein>
<dbReference type="EMBL" id="VSSQ01070723">
    <property type="protein sequence ID" value="MPN22485.1"/>
    <property type="molecule type" value="Genomic_DNA"/>
</dbReference>
<gene>
    <name evidence="1" type="ORF">SDC9_169868</name>
</gene>
<proteinExistence type="predicted"/>
<sequence length="90" mass="9856">MRIAHHLESRDGLELRLAVVFVHRGTEGHAPAHRGVAHPGVACAVVDEHPFGCGRIGIGVGIGLLQHKAREVRHEGRHHRVDIHRLAQQG</sequence>
<dbReference type="AlphaFoldDB" id="A0A645G761"/>
<reference evidence="1" key="1">
    <citation type="submission" date="2019-08" db="EMBL/GenBank/DDBJ databases">
        <authorList>
            <person name="Kucharzyk K."/>
            <person name="Murdoch R.W."/>
            <person name="Higgins S."/>
            <person name="Loffler F."/>
        </authorList>
    </citation>
    <scope>NUCLEOTIDE SEQUENCE</scope>
</reference>